<evidence type="ECO:0000313" key="2">
    <source>
        <dbReference type="EMBL" id="SLN15241.1"/>
    </source>
</evidence>
<sequence>MVAERHGISQQTVWKWRKRDSVHDRSHTPHRLQTTLTPAQEAVAVSLRKTLLLPLNDLLCVVREFLNPNVFRSGLDRCLRRHGAGNLRDLKPAAPRPTHSLSRP</sequence>
<organism evidence="2 3">
    <name type="scientific">Palleronia marisminoris</name>
    <dbReference type="NCBI Taxonomy" id="315423"/>
    <lineage>
        <taxon>Bacteria</taxon>
        <taxon>Pseudomonadati</taxon>
        <taxon>Pseudomonadota</taxon>
        <taxon>Alphaproteobacteria</taxon>
        <taxon>Rhodobacterales</taxon>
        <taxon>Roseobacteraceae</taxon>
        <taxon>Palleronia</taxon>
    </lineage>
</organism>
<dbReference type="STRING" id="315423.SAMN04488020_101304"/>
<accession>A0A1Y5RFT6</accession>
<name>A0A1Y5RFT6_9RHOB</name>
<evidence type="ECO:0000313" key="3">
    <source>
        <dbReference type="Proteomes" id="UP000193870"/>
    </source>
</evidence>
<evidence type="ECO:0000256" key="1">
    <source>
        <dbReference type="SAM" id="MobiDB-lite"/>
    </source>
</evidence>
<keyword evidence="3" id="KW-1185">Reference proteome</keyword>
<reference evidence="2 3" key="1">
    <citation type="submission" date="2017-03" db="EMBL/GenBank/DDBJ databases">
        <authorList>
            <person name="Afonso C.L."/>
            <person name="Miller P.J."/>
            <person name="Scott M.A."/>
            <person name="Spackman E."/>
            <person name="Goraichik I."/>
            <person name="Dimitrov K.M."/>
            <person name="Suarez D.L."/>
            <person name="Swayne D.E."/>
        </authorList>
    </citation>
    <scope>NUCLEOTIDE SEQUENCE [LARGE SCALE GENOMIC DNA]</scope>
    <source>
        <strain evidence="2 3">CECT 7066</strain>
    </source>
</reference>
<proteinExistence type="predicted"/>
<dbReference type="Proteomes" id="UP000193870">
    <property type="component" value="Unassembled WGS sequence"/>
</dbReference>
<gene>
    <name evidence="2" type="ORF">PAM7066_00305</name>
</gene>
<feature type="region of interest" description="Disordered" evidence="1">
    <location>
        <begin position="84"/>
        <end position="104"/>
    </location>
</feature>
<evidence type="ECO:0008006" key="4">
    <source>
        <dbReference type="Google" id="ProtNLM"/>
    </source>
</evidence>
<dbReference type="EMBL" id="FWFV01000001">
    <property type="protein sequence ID" value="SLN15241.1"/>
    <property type="molecule type" value="Genomic_DNA"/>
</dbReference>
<protein>
    <recommendedName>
        <fullName evidence="4">Transposase</fullName>
    </recommendedName>
</protein>
<dbReference type="AlphaFoldDB" id="A0A1Y5RFT6"/>